<evidence type="ECO:0008006" key="5">
    <source>
        <dbReference type="Google" id="ProtNLM"/>
    </source>
</evidence>
<sequence>MTRSYLFFISIVAIMGLTACNPSSSLVEDKTNGTSVTEAPAQPSSTPQNLIVEKRKSVEELMDFLTKNVAEVEKYKQMIESNKSKVVFFNDGLLIIPERTGKYYDIYIGESLTDHIVRWHTFYVSEDMKEILVDDVITGDNVTLDEWRKRGAQ</sequence>
<evidence type="ECO:0000256" key="2">
    <source>
        <dbReference type="SAM" id="SignalP"/>
    </source>
</evidence>
<feature type="signal peptide" evidence="2">
    <location>
        <begin position="1"/>
        <end position="19"/>
    </location>
</feature>
<feature type="chain" id="PRO_5046600530" description="Lipoprotein" evidence="2">
    <location>
        <begin position="20"/>
        <end position="153"/>
    </location>
</feature>
<dbReference type="PROSITE" id="PS51257">
    <property type="entry name" value="PROKAR_LIPOPROTEIN"/>
    <property type="match status" value="1"/>
</dbReference>
<gene>
    <name evidence="3" type="ORF">GC097_24830</name>
</gene>
<feature type="region of interest" description="Disordered" evidence="1">
    <location>
        <begin position="28"/>
        <end position="47"/>
    </location>
</feature>
<keyword evidence="2" id="KW-0732">Signal</keyword>
<evidence type="ECO:0000313" key="4">
    <source>
        <dbReference type="Proteomes" id="UP000618579"/>
    </source>
</evidence>
<name>A0ABX1ZW03_9BACL</name>
<protein>
    <recommendedName>
        <fullName evidence="5">Lipoprotein</fullName>
    </recommendedName>
</protein>
<comment type="caution">
    <text evidence="3">The sequence shown here is derived from an EMBL/GenBank/DDBJ whole genome shotgun (WGS) entry which is preliminary data.</text>
</comment>
<dbReference type="Proteomes" id="UP000618579">
    <property type="component" value="Unassembled WGS sequence"/>
</dbReference>
<evidence type="ECO:0000256" key="1">
    <source>
        <dbReference type="SAM" id="MobiDB-lite"/>
    </source>
</evidence>
<accession>A0ABX1ZW03</accession>
<dbReference type="EMBL" id="WHNZ01000061">
    <property type="protein sequence ID" value="NOV03230.1"/>
    <property type="molecule type" value="Genomic_DNA"/>
</dbReference>
<proteinExistence type="predicted"/>
<organism evidence="3 4">
    <name type="scientific">Paenibacillus planticolens</name>
    <dbReference type="NCBI Taxonomy" id="2654976"/>
    <lineage>
        <taxon>Bacteria</taxon>
        <taxon>Bacillati</taxon>
        <taxon>Bacillota</taxon>
        <taxon>Bacilli</taxon>
        <taxon>Bacillales</taxon>
        <taxon>Paenibacillaceae</taxon>
        <taxon>Paenibacillus</taxon>
    </lineage>
</organism>
<keyword evidence="4" id="KW-1185">Reference proteome</keyword>
<reference evidence="3 4" key="1">
    <citation type="submission" date="2019-10" db="EMBL/GenBank/DDBJ databases">
        <title>Description of Paenibacillus pedi sp. nov.</title>
        <authorList>
            <person name="Carlier A."/>
            <person name="Qi S."/>
        </authorList>
    </citation>
    <scope>NUCLEOTIDE SEQUENCE [LARGE SCALE GENOMIC DNA]</scope>
    <source>
        <strain evidence="3 4">LMG 31457</strain>
    </source>
</reference>
<evidence type="ECO:0000313" key="3">
    <source>
        <dbReference type="EMBL" id="NOV03230.1"/>
    </source>
</evidence>